<keyword evidence="3" id="KW-1185">Reference proteome</keyword>
<accession>A0A9J6A7A0</accession>
<name>A0A9J6A7A0_SOLCO</name>
<feature type="region of interest" description="Disordered" evidence="1">
    <location>
        <begin position="183"/>
        <end position="205"/>
    </location>
</feature>
<dbReference type="OrthoDB" id="1306244at2759"/>
<dbReference type="Proteomes" id="UP000824120">
    <property type="component" value="Chromosome 2"/>
</dbReference>
<sequence>MFGFVCLGWGELCESYAENDIGKSKYRIVVEVTMSSSQRSGKAVAPSSRKRVRTGITIPLTPTVPRGQTQRYGAKAITSKGKKWNSTQIGISIPILTCDSAGREGMYFIEVMRDRVCLVYALMKDVPIKVGAVLKSDMRKARVHRGRRYAFGRLITNLCRQAGVPKESVDYIAPLFTTPLDVTKTKGPKNMHGPTLTTAERNRRD</sequence>
<reference evidence="2 3" key="1">
    <citation type="submission" date="2020-09" db="EMBL/GenBank/DDBJ databases">
        <title>De no assembly of potato wild relative species, Solanum commersonii.</title>
        <authorList>
            <person name="Cho K."/>
        </authorList>
    </citation>
    <scope>NUCLEOTIDE SEQUENCE [LARGE SCALE GENOMIC DNA]</scope>
    <source>
        <strain evidence="2">LZ3.2</strain>
        <tissue evidence="2">Leaf</tissue>
    </source>
</reference>
<organism evidence="2 3">
    <name type="scientific">Solanum commersonii</name>
    <name type="common">Commerson's wild potato</name>
    <name type="synonym">Commerson's nightshade</name>
    <dbReference type="NCBI Taxonomy" id="4109"/>
    <lineage>
        <taxon>Eukaryota</taxon>
        <taxon>Viridiplantae</taxon>
        <taxon>Streptophyta</taxon>
        <taxon>Embryophyta</taxon>
        <taxon>Tracheophyta</taxon>
        <taxon>Spermatophyta</taxon>
        <taxon>Magnoliopsida</taxon>
        <taxon>eudicotyledons</taxon>
        <taxon>Gunneridae</taxon>
        <taxon>Pentapetalae</taxon>
        <taxon>asterids</taxon>
        <taxon>lamiids</taxon>
        <taxon>Solanales</taxon>
        <taxon>Solanaceae</taxon>
        <taxon>Solanoideae</taxon>
        <taxon>Solaneae</taxon>
        <taxon>Solanum</taxon>
    </lineage>
</organism>
<evidence type="ECO:0000256" key="1">
    <source>
        <dbReference type="SAM" id="MobiDB-lite"/>
    </source>
</evidence>
<comment type="caution">
    <text evidence="2">The sequence shown here is derived from an EMBL/GenBank/DDBJ whole genome shotgun (WGS) entry which is preliminary data.</text>
</comment>
<evidence type="ECO:0000313" key="2">
    <source>
        <dbReference type="EMBL" id="KAG5620256.1"/>
    </source>
</evidence>
<dbReference type="AlphaFoldDB" id="A0A9J6A7A0"/>
<protein>
    <submittedName>
        <fullName evidence="2">Uncharacterized protein</fullName>
    </submittedName>
</protein>
<dbReference type="EMBL" id="JACXVP010000002">
    <property type="protein sequence ID" value="KAG5620256.1"/>
    <property type="molecule type" value="Genomic_DNA"/>
</dbReference>
<evidence type="ECO:0000313" key="3">
    <source>
        <dbReference type="Proteomes" id="UP000824120"/>
    </source>
</evidence>
<gene>
    <name evidence="2" type="ORF">H5410_005474</name>
</gene>
<proteinExistence type="predicted"/>